<dbReference type="Pfam" id="PF13302">
    <property type="entry name" value="Acetyltransf_3"/>
    <property type="match status" value="1"/>
</dbReference>
<feature type="domain" description="N-acetyltransferase" evidence="1">
    <location>
        <begin position="24"/>
        <end position="176"/>
    </location>
</feature>
<dbReference type="EMBL" id="CP097899">
    <property type="protein sequence ID" value="URN93779.1"/>
    <property type="molecule type" value="Genomic_DNA"/>
</dbReference>
<dbReference type="KEGG" id="plig:NAG76_18400"/>
<dbReference type="PANTHER" id="PTHR43441:SF12">
    <property type="entry name" value="RIBOSOMAL N-ACETYLTRANSFERASE YDAF-RELATED"/>
    <property type="match status" value="1"/>
</dbReference>
<gene>
    <name evidence="2" type="ORF">NAG76_18400</name>
</gene>
<protein>
    <submittedName>
        <fullName evidence="2">GNAT family N-acetyltransferase</fullName>
    </submittedName>
</protein>
<dbReference type="Proteomes" id="UP001056756">
    <property type="component" value="Chromosome"/>
</dbReference>
<proteinExistence type="predicted"/>
<evidence type="ECO:0000313" key="3">
    <source>
        <dbReference type="Proteomes" id="UP001056756"/>
    </source>
</evidence>
<dbReference type="SUPFAM" id="SSF55729">
    <property type="entry name" value="Acyl-CoA N-acyltransferases (Nat)"/>
    <property type="match status" value="1"/>
</dbReference>
<dbReference type="GO" id="GO:0008999">
    <property type="term" value="F:protein-N-terminal-alanine acetyltransferase activity"/>
    <property type="evidence" value="ECO:0007669"/>
    <property type="project" value="TreeGrafter"/>
</dbReference>
<dbReference type="PANTHER" id="PTHR43441">
    <property type="entry name" value="RIBOSOMAL-PROTEIN-SERINE ACETYLTRANSFERASE"/>
    <property type="match status" value="1"/>
</dbReference>
<evidence type="ECO:0000259" key="1">
    <source>
        <dbReference type="PROSITE" id="PS51186"/>
    </source>
</evidence>
<dbReference type="Gene3D" id="3.40.630.30">
    <property type="match status" value="1"/>
</dbReference>
<dbReference type="GO" id="GO:1990189">
    <property type="term" value="F:protein N-terminal-serine acetyltransferase activity"/>
    <property type="evidence" value="ECO:0007669"/>
    <property type="project" value="TreeGrafter"/>
</dbReference>
<dbReference type="GO" id="GO:0005737">
    <property type="term" value="C:cytoplasm"/>
    <property type="evidence" value="ECO:0007669"/>
    <property type="project" value="TreeGrafter"/>
</dbReference>
<name>A0A9J6ZCE5_9BACL</name>
<evidence type="ECO:0000313" key="2">
    <source>
        <dbReference type="EMBL" id="URN93779.1"/>
    </source>
</evidence>
<dbReference type="AlphaFoldDB" id="A0A9J6ZCE5"/>
<reference evidence="2" key="1">
    <citation type="submission" date="2022-05" db="EMBL/GenBank/DDBJ databases">
        <title>Novel bacterial taxa in a minimal lignocellulolytic consortium and its capacity to transform plastics disclosed by genome-resolved metagenomics.</title>
        <authorList>
            <person name="Rodriguez C.A.D."/>
            <person name="Diaz-Garcia L."/>
            <person name="Herrera K."/>
            <person name="Tarazona N.A."/>
            <person name="Sproer C."/>
            <person name="Overmann J."/>
            <person name="Jimenez D.J."/>
        </authorList>
    </citation>
    <scope>NUCLEOTIDE SEQUENCE</scope>
    <source>
        <strain evidence="2">MAG5</strain>
    </source>
</reference>
<organism evidence="2 3">
    <name type="scientific">Candidatus Pristimantibacillus lignocellulolyticus</name>
    <dbReference type="NCBI Taxonomy" id="2994561"/>
    <lineage>
        <taxon>Bacteria</taxon>
        <taxon>Bacillati</taxon>
        <taxon>Bacillota</taxon>
        <taxon>Bacilli</taxon>
        <taxon>Bacillales</taxon>
        <taxon>Paenibacillaceae</taxon>
        <taxon>Candidatus Pristimantibacillus</taxon>
    </lineage>
</organism>
<dbReference type="InterPro" id="IPR000182">
    <property type="entry name" value="GNAT_dom"/>
</dbReference>
<dbReference type="PROSITE" id="PS51186">
    <property type="entry name" value="GNAT"/>
    <property type="match status" value="1"/>
</dbReference>
<sequence length="183" mass="21526">MFSHIISENLQLKILEKRHAEELYNLTNMNRDYLREWLPWVDETLSVEQTREFIQFSLNSFANSNGLNMGIFFKDRIVGCIGLHSIDWDNKKTTIGYWLSEEHQGNGMITKACTAVINYVFSDLSLNRIEIRAAEQNFKSRAIPEKLLFSNEGIVRQAEWINDHYVDHVIYGMLKEDWNEFNS</sequence>
<accession>A0A9J6ZCE5</accession>
<dbReference type="InterPro" id="IPR051908">
    <property type="entry name" value="Ribosomal_N-acetyltransferase"/>
</dbReference>
<dbReference type="InterPro" id="IPR016181">
    <property type="entry name" value="Acyl_CoA_acyltransferase"/>
</dbReference>